<accession>A0AAX6MBA4</accession>
<organism evidence="2 3">
    <name type="scientific">Daldinia eschscholtzii</name>
    <dbReference type="NCBI Taxonomy" id="292717"/>
    <lineage>
        <taxon>Eukaryota</taxon>
        <taxon>Fungi</taxon>
        <taxon>Dikarya</taxon>
        <taxon>Ascomycota</taxon>
        <taxon>Pezizomycotina</taxon>
        <taxon>Sordariomycetes</taxon>
        <taxon>Xylariomycetidae</taxon>
        <taxon>Xylariales</taxon>
        <taxon>Hypoxylaceae</taxon>
        <taxon>Daldinia</taxon>
    </lineage>
</organism>
<name>A0AAX6MBA4_9PEZI</name>
<evidence type="ECO:0000313" key="2">
    <source>
        <dbReference type="EMBL" id="KAK6949706.1"/>
    </source>
</evidence>
<comment type="caution">
    <text evidence="2">The sequence shown here is derived from an EMBL/GenBank/DDBJ whole genome shotgun (WGS) entry which is preliminary data.</text>
</comment>
<reference evidence="2 3" key="1">
    <citation type="journal article" date="2024" name="Front Chem Biol">
        <title>Unveiling the potential of Daldinia eschscholtzii MFLUCC 19-0629 through bioactivity and bioinformatics studies for enhanced sustainable agriculture production.</title>
        <authorList>
            <person name="Brooks S."/>
            <person name="Weaver J.A."/>
            <person name="Klomchit A."/>
            <person name="Alharthi S.A."/>
            <person name="Onlamun T."/>
            <person name="Nurani R."/>
            <person name="Vong T.K."/>
            <person name="Alberti F."/>
            <person name="Greco C."/>
        </authorList>
    </citation>
    <scope>NUCLEOTIDE SEQUENCE [LARGE SCALE GENOMIC DNA]</scope>
    <source>
        <strain evidence="2">MFLUCC 19-0629</strain>
    </source>
</reference>
<dbReference type="EMBL" id="JBANMG010000009">
    <property type="protein sequence ID" value="KAK6949706.1"/>
    <property type="molecule type" value="Genomic_DNA"/>
</dbReference>
<sequence>MAAPTNQSEYWQPPHKDRSLLDRPLASASDYKLRMASGWTVTDGTYPPVTEDRRTNRNVPYPSYIDQAYRATSEVNIYPPNGPALWSADESHQESIYEQTEQQTEKRGEDVYGEFKTKPWGLWPLWVEDQWGCDYVLLVWYADSSTANPELFDNVTMATIYDPRRDPVADAEGYHGPISQRRARLEQQIRKFFVRAGFETDKLVFADGYCAPMPLDEATSGERCFASTKEIIDCLISYYQDAADGNTQDLSHGFWNLSQWVNPYQYRIEMAGINAWVLMATFDYNARVTVECIEPDFKSDVVADGKHHIIKPFSLAGPYEAPEMATDDYLLRSKSTT</sequence>
<feature type="compositionally biased region" description="Polar residues" evidence="1">
    <location>
        <begin position="1"/>
        <end position="10"/>
    </location>
</feature>
<keyword evidence="3" id="KW-1185">Reference proteome</keyword>
<proteinExistence type="predicted"/>
<dbReference type="AlphaFoldDB" id="A0AAX6MBA4"/>
<evidence type="ECO:0000313" key="3">
    <source>
        <dbReference type="Proteomes" id="UP001369815"/>
    </source>
</evidence>
<feature type="region of interest" description="Disordered" evidence="1">
    <location>
        <begin position="1"/>
        <end position="21"/>
    </location>
</feature>
<gene>
    <name evidence="2" type="ORF">Daesc_009790</name>
</gene>
<protein>
    <recommendedName>
        <fullName evidence="4">Amine oxidase</fullName>
    </recommendedName>
</protein>
<evidence type="ECO:0008006" key="4">
    <source>
        <dbReference type="Google" id="ProtNLM"/>
    </source>
</evidence>
<evidence type="ECO:0000256" key="1">
    <source>
        <dbReference type="SAM" id="MobiDB-lite"/>
    </source>
</evidence>
<dbReference type="Proteomes" id="UP001369815">
    <property type="component" value="Unassembled WGS sequence"/>
</dbReference>